<evidence type="ECO:0000313" key="4">
    <source>
        <dbReference type="EMBL" id="KAH7239465.1"/>
    </source>
</evidence>
<dbReference type="PANTHER" id="PTHR45348:SF5">
    <property type="entry name" value="OXIDOREDUCTASE, PUTATIVE (AFU_ORTHOLOGUE AFUA_8G01420)-RELATED"/>
    <property type="match status" value="1"/>
</dbReference>
<dbReference type="PANTHER" id="PTHR45348">
    <property type="entry name" value="HYPOTHETICAL OXIDOREDUCTASE (EUROFUNG)"/>
    <property type="match status" value="1"/>
</dbReference>
<dbReference type="OrthoDB" id="3233595at2759"/>
<dbReference type="Proteomes" id="UP000813427">
    <property type="component" value="Unassembled WGS sequence"/>
</dbReference>
<sequence>MKEALVSTGPIVKIVDSPIPSPGPGQVLIKVVTSRQLSTWLGTKLASSSHILTFSGKRRKTSEIYGLESFNSGEDIAGLVHAVGPGVTEFKPGDRVAAMHMVGGSAGCYAEYALGQADLTYHLPEGTSFDGAATIPLAAMTAAVLVFRGLGIPDAWSANRPIEDTPFVVWVGASAVGAFSIQLARRSGIHPIIAVAVGYRKGGDVVVQAIRATLKGTAPKYGLDAVRVDRSNLSLATVLDPITHKASANERVKMAVVLPLPNEASEPGPAGLEAGLVESFKLPRGVEPIMLGVNLAHSPDDGFDRDFEFVYSRYMARDLQDGWFKPHPYEVQPGGLAGVQEGLRKLKMGHASAIKYVYRIVEIS</sequence>
<feature type="domain" description="Enoyl reductase (ER)" evidence="3">
    <location>
        <begin position="9"/>
        <end position="258"/>
    </location>
</feature>
<evidence type="ECO:0000313" key="5">
    <source>
        <dbReference type="Proteomes" id="UP000813427"/>
    </source>
</evidence>
<dbReference type="EMBL" id="JAGPXF010000006">
    <property type="protein sequence ID" value="KAH7239465.1"/>
    <property type="molecule type" value="Genomic_DNA"/>
</dbReference>
<gene>
    <name evidence="4" type="ORF">BKA59DRAFT_458779</name>
</gene>
<proteinExistence type="inferred from homology"/>
<dbReference type="InterPro" id="IPR047122">
    <property type="entry name" value="Trans-enoyl_RdTase-like"/>
</dbReference>
<keyword evidence="2" id="KW-0560">Oxidoreductase</keyword>
<evidence type="ECO:0000256" key="2">
    <source>
        <dbReference type="ARBA" id="ARBA00023002"/>
    </source>
</evidence>
<accession>A0A8K0W9S4</accession>
<dbReference type="GO" id="GO:0016651">
    <property type="term" value="F:oxidoreductase activity, acting on NAD(P)H"/>
    <property type="evidence" value="ECO:0007669"/>
    <property type="project" value="InterPro"/>
</dbReference>
<name>A0A8K0W9S4_9HYPO</name>
<evidence type="ECO:0000259" key="3">
    <source>
        <dbReference type="SMART" id="SM00829"/>
    </source>
</evidence>
<comment type="similarity">
    <text evidence="1">Belongs to the zinc-containing alcohol dehydrogenase family.</text>
</comment>
<reference evidence="4" key="1">
    <citation type="journal article" date="2021" name="Nat. Commun.">
        <title>Genetic determinants of endophytism in the Arabidopsis root mycobiome.</title>
        <authorList>
            <person name="Mesny F."/>
            <person name="Miyauchi S."/>
            <person name="Thiergart T."/>
            <person name="Pickel B."/>
            <person name="Atanasova L."/>
            <person name="Karlsson M."/>
            <person name="Huettel B."/>
            <person name="Barry K.W."/>
            <person name="Haridas S."/>
            <person name="Chen C."/>
            <person name="Bauer D."/>
            <person name="Andreopoulos W."/>
            <person name="Pangilinan J."/>
            <person name="LaButti K."/>
            <person name="Riley R."/>
            <person name="Lipzen A."/>
            <person name="Clum A."/>
            <person name="Drula E."/>
            <person name="Henrissat B."/>
            <person name="Kohler A."/>
            <person name="Grigoriev I.V."/>
            <person name="Martin F.M."/>
            <person name="Hacquard S."/>
        </authorList>
    </citation>
    <scope>NUCLEOTIDE SEQUENCE</scope>
    <source>
        <strain evidence="4">MPI-SDFR-AT-0068</strain>
    </source>
</reference>
<keyword evidence="5" id="KW-1185">Reference proteome</keyword>
<comment type="caution">
    <text evidence="4">The sequence shown here is derived from an EMBL/GenBank/DDBJ whole genome shotgun (WGS) entry which is preliminary data.</text>
</comment>
<dbReference type="InterPro" id="IPR013154">
    <property type="entry name" value="ADH-like_N"/>
</dbReference>
<organism evidence="4 5">
    <name type="scientific">Fusarium tricinctum</name>
    <dbReference type="NCBI Taxonomy" id="61284"/>
    <lineage>
        <taxon>Eukaryota</taxon>
        <taxon>Fungi</taxon>
        <taxon>Dikarya</taxon>
        <taxon>Ascomycota</taxon>
        <taxon>Pezizomycotina</taxon>
        <taxon>Sordariomycetes</taxon>
        <taxon>Hypocreomycetidae</taxon>
        <taxon>Hypocreales</taxon>
        <taxon>Nectriaceae</taxon>
        <taxon>Fusarium</taxon>
        <taxon>Fusarium tricinctum species complex</taxon>
    </lineage>
</organism>
<evidence type="ECO:0000256" key="1">
    <source>
        <dbReference type="ARBA" id="ARBA00008072"/>
    </source>
</evidence>
<dbReference type="AlphaFoldDB" id="A0A8K0W9S4"/>
<protein>
    <submittedName>
        <fullName evidence="4">Chaperonin 10-like protein</fullName>
    </submittedName>
</protein>
<dbReference type="SMART" id="SM00829">
    <property type="entry name" value="PKS_ER"/>
    <property type="match status" value="1"/>
</dbReference>
<dbReference type="SUPFAM" id="SSF51735">
    <property type="entry name" value="NAD(P)-binding Rossmann-fold domains"/>
    <property type="match status" value="1"/>
</dbReference>
<dbReference type="Gene3D" id="3.40.50.720">
    <property type="entry name" value="NAD(P)-binding Rossmann-like Domain"/>
    <property type="match status" value="1"/>
</dbReference>
<dbReference type="SUPFAM" id="SSF50129">
    <property type="entry name" value="GroES-like"/>
    <property type="match status" value="1"/>
</dbReference>
<dbReference type="Gene3D" id="3.90.180.10">
    <property type="entry name" value="Medium-chain alcohol dehydrogenases, catalytic domain"/>
    <property type="match status" value="1"/>
</dbReference>
<dbReference type="InterPro" id="IPR036291">
    <property type="entry name" value="NAD(P)-bd_dom_sf"/>
</dbReference>
<dbReference type="Pfam" id="PF08240">
    <property type="entry name" value="ADH_N"/>
    <property type="match status" value="1"/>
</dbReference>
<dbReference type="InterPro" id="IPR011032">
    <property type="entry name" value="GroES-like_sf"/>
</dbReference>
<dbReference type="InterPro" id="IPR020843">
    <property type="entry name" value="ER"/>
</dbReference>
<dbReference type="CDD" id="cd08249">
    <property type="entry name" value="enoyl_reductase_like"/>
    <property type="match status" value="1"/>
</dbReference>